<name>A0A6M3INU7_9ZZZZ</name>
<dbReference type="EMBL" id="MT141353">
    <property type="protein sequence ID" value="QJA59073.1"/>
    <property type="molecule type" value="Genomic_DNA"/>
</dbReference>
<dbReference type="AlphaFoldDB" id="A0A6M3INU7"/>
<sequence>MATKTGITSSTYERMVFGPGTVSIDDVVIGATKGGNQLEIIRTFRDIRPDGAKGKVKNFRYLESVEAILTVRMLEVIEEYIVYALAGSSLSSHVITGGDIDADTYITAVQLDAEMKGVTAANENAEVEVELSNVLVEGPFVLNLPETGEAVIELKFHAHYSDADLATEPWAITFTPAS</sequence>
<protein>
    <recommendedName>
        <fullName evidence="2">Tail protein</fullName>
    </recommendedName>
</protein>
<gene>
    <name evidence="1" type="ORF">MM415B01367_0004</name>
</gene>
<evidence type="ECO:0000313" key="1">
    <source>
        <dbReference type="EMBL" id="QJA59073.1"/>
    </source>
</evidence>
<evidence type="ECO:0008006" key="2">
    <source>
        <dbReference type="Google" id="ProtNLM"/>
    </source>
</evidence>
<proteinExistence type="predicted"/>
<accession>A0A6M3INU7</accession>
<reference evidence="1" key="1">
    <citation type="submission" date="2020-03" db="EMBL/GenBank/DDBJ databases">
        <title>The deep terrestrial virosphere.</title>
        <authorList>
            <person name="Holmfeldt K."/>
            <person name="Nilsson E."/>
            <person name="Simone D."/>
            <person name="Lopez-Fernandez M."/>
            <person name="Wu X."/>
            <person name="de Brujin I."/>
            <person name="Lundin D."/>
            <person name="Andersson A."/>
            <person name="Bertilsson S."/>
            <person name="Dopson M."/>
        </authorList>
    </citation>
    <scope>NUCLEOTIDE SEQUENCE</scope>
    <source>
        <strain evidence="1">MM415B01367</strain>
    </source>
</reference>
<organism evidence="1">
    <name type="scientific">viral metagenome</name>
    <dbReference type="NCBI Taxonomy" id="1070528"/>
    <lineage>
        <taxon>unclassified sequences</taxon>
        <taxon>metagenomes</taxon>
        <taxon>organismal metagenomes</taxon>
    </lineage>
</organism>